<organism evidence="4 5">
    <name type="scientific">Sporosarcina newyorkensis</name>
    <dbReference type="NCBI Taxonomy" id="759851"/>
    <lineage>
        <taxon>Bacteria</taxon>
        <taxon>Bacillati</taxon>
        <taxon>Bacillota</taxon>
        <taxon>Bacilli</taxon>
        <taxon>Bacillales</taxon>
        <taxon>Caryophanaceae</taxon>
        <taxon>Sporosarcina</taxon>
    </lineage>
</organism>
<feature type="compositionally biased region" description="Basic and acidic residues" evidence="1">
    <location>
        <begin position="176"/>
        <end position="205"/>
    </location>
</feature>
<dbReference type="InterPro" id="IPR041262">
    <property type="entry name" value="GerD_central"/>
</dbReference>
<evidence type="ECO:0000256" key="1">
    <source>
        <dbReference type="SAM" id="MobiDB-lite"/>
    </source>
</evidence>
<name>A0A1T4YP85_9BACL</name>
<feature type="region of interest" description="Disordered" evidence="1">
    <location>
        <begin position="170"/>
        <end position="205"/>
    </location>
</feature>
<protein>
    <submittedName>
        <fullName evidence="4">Spore germination protein D</fullName>
    </submittedName>
</protein>
<dbReference type="Proteomes" id="UP000190042">
    <property type="component" value="Unassembled WGS sequence"/>
</dbReference>
<dbReference type="NCBIfam" id="NF040801">
    <property type="entry name" value="spore_GerD"/>
    <property type="match status" value="1"/>
</dbReference>
<reference evidence="5" key="1">
    <citation type="submission" date="2017-02" db="EMBL/GenBank/DDBJ databases">
        <authorList>
            <person name="Varghese N."/>
            <person name="Submissions S."/>
        </authorList>
    </citation>
    <scope>NUCLEOTIDE SEQUENCE [LARGE SCALE GENOMIC DNA]</scope>
    <source>
        <strain evidence="5">DSM 23966</strain>
    </source>
</reference>
<feature type="domain" description="Spore germination GerD central core" evidence="3">
    <location>
        <begin position="60"/>
        <end position="172"/>
    </location>
</feature>
<feature type="signal peptide" evidence="2">
    <location>
        <begin position="1"/>
        <end position="20"/>
    </location>
</feature>
<evidence type="ECO:0000313" key="4">
    <source>
        <dbReference type="EMBL" id="SKB03530.1"/>
    </source>
</evidence>
<feature type="chain" id="PRO_5038403551" evidence="2">
    <location>
        <begin position="21"/>
        <end position="205"/>
    </location>
</feature>
<accession>A0A1T4YP85</accession>
<keyword evidence="2" id="KW-0732">Signal</keyword>
<dbReference type="RefSeq" id="WP_009498962.1">
    <property type="nucleotide sequence ID" value="NZ_FUYJ01000007.1"/>
</dbReference>
<evidence type="ECO:0000313" key="5">
    <source>
        <dbReference type="Proteomes" id="UP000190042"/>
    </source>
</evidence>
<sequence length="205" mass="22856">MKKLAGIFLFLVFLAGCSNGQQSGPSYDEMKKMMTDAIQTEDGKKALRKLMTDPEFRELLVLEQPEVKESIENVLLSKEGEQFWKTAFEDPKFTESIAKSMKKQQADIMKDLMGDASFQKEMEKFFGQPDMMKQMEKVVNSSKMKKEMEKAVEDTINSPLMQAKWQQLIMKAGKGTTEEGGKDEKGGKEESGGGGAEEKAGEGGP</sequence>
<evidence type="ECO:0000259" key="3">
    <source>
        <dbReference type="Pfam" id="PF17898"/>
    </source>
</evidence>
<dbReference type="Pfam" id="PF17898">
    <property type="entry name" value="GerD"/>
    <property type="match status" value="1"/>
</dbReference>
<dbReference type="EMBL" id="FUYJ01000007">
    <property type="protein sequence ID" value="SKB03530.1"/>
    <property type="molecule type" value="Genomic_DNA"/>
</dbReference>
<dbReference type="PROSITE" id="PS51257">
    <property type="entry name" value="PROKAR_LIPOPROTEIN"/>
    <property type="match status" value="1"/>
</dbReference>
<evidence type="ECO:0000256" key="2">
    <source>
        <dbReference type="SAM" id="SignalP"/>
    </source>
</evidence>
<dbReference type="AlphaFoldDB" id="A0A1T4YP85"/>
<proteinExistence type="predicted"/>
<gene>
    <name evidence="4" type="ORF">SAMN04244570_3207</name>
</gene>
<keyword evidence="5" id="KW-1185">Reference proteome</keyword>